<gene>
    <name evidence="1" type="ORF">P153DRAFT_140394</name>
</gene>
<accession>A0A6A5ZZK6</accession>
<evidence type="ECO:0000313" key="1">
    <source>
        <dbReference type="EMBL" id="KAF2123868.1"/>
    </source>
</evidence>
<reference evidence="1" key="1">
    <citation type="journal article" date="2020" name="Stud. Mycol.">
        <title>101 Dothideomycetes genomes: a test case for predicting lifestyles and emergence of pathogens.</title>
        <authorList>
            <person name="Haridas S."/>
            <person name="Albert R."/>
            <person name="Binder M."/>
            <person name="Bloem J."/>
            <person name="Labutti K."/>
            <person name="Salamov A."/>
            <person name="Andreopoulos B."/>
            <person name="Baker S."/>
            <person name="Barry K."/>
            <person name="Bills G."/>
            <person name="Bluhm B."/>
            <person name="Cannon C."/>
            <person name="Castanera R."/>
            <person name="Culley D."/>
            <person name="Daum C."/>
            <person name="Ezra D."/>
            <person name="Gonzalez J."/>
            <person name="Henrissat B."/>
            <person name="Kuo A."/>
            <person name="Liang C."/>
            <person name="Lipzen A."/>
            <person name="Lutzoni F."/>
            <person name="Magnuson J."/>
            <person name="Mondo S."/>
            <person name="Nolan M."/>
            <person name="Ohm R."/>
            <person name="Pangilinan J."/>
            <person name="Park H.-J."/>
            <person name="Ramirez L."/>
            <person name="Alfaro M."/>
            <person name="Sun H."/>
            <person name="Tritt A."/>
            <person name="Yoshinaga Y."/>
            <person name="Zwiers L.-H."/>
            <person name="Turgeon B."/>
            <person name="Goodwin S."/>
            <person name="Spatafora J."/>
            <person name="Crous P."/>
            <person name="Grigoriev I."/>
        </authorList>
    </citation>
    <scope>NUCLEOTIDE SEQUENCE</scope>
    <source>
        <strain evidence="1">CBS 119687</strain>
    </source>
</reference>
<proteinExistence type="predicted"/>
<sequence>MARYIYISFFGPRVRIGRENQHASLRHGSFSYGPYGDSMYCKLLASLGVLHSRSSAQTSKQSFFTLLCAKYKLRGAPGPDLVARFSPSIMDLPTPDTTPRTLGTKRLSRNRLLTSTLEFAAQSHPQPSQIMDRATVAPTSGHDAAVDSRKINRPC</sequence>
<name>A0A6A5ZZK6_9PLEO</name>
<protein>
    <submittedName>
        <fullName evidence="1">Uncharacterized protein</fullName>
    </submittedName>
</protein>
<dbReference type="GeneID" id="54402533"/>
<dbReference type="RefSeq" id="XP_033518262.1">
    <property type="nucleotide sequence ID" value="XM_033662101.1"/>
</dbReference>
<dbReference type="EMBL" id="ML977521">
    <property type="protein sequence ID" value="KAF2123868.1"/>
    <property type="molecule type" value="Genomic_DNA"/>
</dbReference>
<keyword evidence="2" id="KW-1185">Reference proteome</keyword>
<organism evidence="1 2">
    <name type="scientific">Dothidotthia symphoricarpi CBS 119687</name>
    <dbReference type="NCBI Taxonomy" id="1392245"/>
    <lineage>
        <taxon>Eukaryota</taxon>
        <taxon>Fungi</taxon>
        <taxon>Dikarya</taxon>
        <taxon>Ascomycota</taxon>
        <taxon>Pezizomycotina</taxon>
        <taxon>Dothideomycetes</taxon>
        <taxon>Pleosporomycetidae</taxon>
        <taxon>Pleosporales</taxon>
        <taxon>Dothidotthiaceae</taxon>
        <taxon>Dothidotthia</taxon>
    </lineage>
</organism>
<dbReference type="AlphaFoldDB" id="A0A6A5ZZK6"/>
<dbReference type="Proteomes" id="UP000799771">
    <property type="component" value="Unassembled WGS sequence"/>
</dbReference>
<evidence type="ECO:0000313" key="2">
    <source>
        <dbReference type="Proteomes" id="UP000799771"/>
    </source>
</evidence>